<dbReference type="AlphaFoldDB" id="A0A8H6XBK1"/>
<protein>
    <submittedName>
        <fullName evidence="1">Uncharacterized protein</fullName>
    </submittedName>
</protein>
<dbReference type="EMBL" id="JACAZI010000021">
    <property type="protein sequence ID" value="KAF7338283.1"/>
    <property type="molecule type" value="Genomic_DNA"/>
</dbReference>
<organism evidence="1 2">
    <name type="scientific">Mycena venus</name>
    <dbReference type="NCBI Taxonomy" id="2733690"/>
    <lineage>
        <taxon>Eukaryota</taxon>
        <taxon>Fungi</taxon>
        <taxon>Dikarya</taxon>
        <taxon>Basidiomycota</taxon>
        <taxon>Agaricomycotina</taxon>
        <taxon>Agaricomycetes</taxon>
        <taxon>Agaricomycetidae</taxon>
        <taxon>Agaricales</taxon>
        <taxon>Marasmiineae</taxon>
        <taxon>Mycenaceae</taxon>
        <taxon>Mycena</taxon>
    </lineage>
</organism>
<gene>
    <name evidence="1" type="ORF">MVEN_02053700</name>
</gene>
<accession>A0A8H6XBK1</accession>
<dbReference type="Proteomes" id="UP000620124">
    <property type="component" value="Unassembled WGS sequence"/>
</dbReference>
<keyword evidence="2" id="KW-1185">Reference proteome</keyword>
<proteinExistence type="predicted"/>
<evidence type="ECO:0000313" key="2">
    <source>
        <dbReference type="Proteomes" id="UP000620124"/>
    </source>
</evidence>
<evidence type="ECO:0000313" key="1">
    <source>
        <dbReference type="EMBL" id="KAF7338283.1"/>
    </source>
</evidence>
<comment type="caution">
    <text evidence="1">The sequence shown here is derived from an EMBL/GenBank/DDBJ whole genome shotgun (WGS) entry which is preliminary data.</text>
</comment>
<name>A0A8H6XBK1_9AGAR</name>
<reference evidence="1" key="1">
    <citation type="submission" date="2020-05" db="EMBL/GenBank/DDBJ databases">
        <title>Mycena genomes resolve the evolution of fungal bioluminescence.</title>
        <authorList>
            <person name="Tsai I.J."/>
        </authorList>
    </citation>
    <scope>NUCLEOTIDE SEQUENCE</scope>
    <source>
        <strain evidence="1">CCC161011</strain>
    </source>
</reference>
<dbReference type="OrthoDB" id="3041801at2759"/>
<sequence length="384" mass="43746">MAFYFRSISASIQQGLPKSPMLIGTWAWTNLRTVSRDRLWLDDLLDLQAATWGDVSVKDLLRGQEDSLAESVGMSRGIEQEVSEAAVDKFAVKEADIANVTCHHMDLGPDYISARQQESTPLPSAGKVHPDMHFYVKGKTERLFERRENKTLEMVVYHAHELEATSENDLESIKTKAIRGILTQAYASSTCTKECCKVVWMGHPCLYRVAYIYDRTRFLSDWRSAEPERMRVALSLHRPWRAPIVQSHFIREILALASVPPDQFGDFLKQRRKPTLSTAMAQFVHVLRHPFDTLARILIPRLVLGDNSVHGFPCFLNRSFPLEFPETIKPRFVWRNEAVVAKAVGPEEFKVWQLLARSQLDGIPTLLGLLEIQTAPKRAKSSYL</sequence>